<comment type="cofactor">
    <cofactor evidence="1 4">
        <name>pyridoxal 5'-phosphate</name>
        <dbReference type="ChEBI" id="CHEBI:597326"/>
    </cofactor>
</comment>
<evidence type="ECO:0000256" key="3">
    <source>
        <dbReference type="ARBA" id="ARBA00023235"/>
    </source>
</evidence>
<dbReference type="Pfam" id="PF01168">
    <property type="entry name" value="Ala_racemase_N"/>
    <property type="match status" value="1"/>
</dbReference>
<evidence type="ECO:0000313" key="7">
    <source>
        <dbReference type="Proteomes" id="UP000032503"/>
    </source>
</evidence>
<dbReference type="InterPro" id="IPR020622">
    <property type="entry name" value="Ala_racemase_pyridoxalP-BS"/>
</dbReference>
<organism evidence="6 7">
    <name type="scientific">Agreia bicolorata</name>
    <dbReference type="NCBI Taxonomy" id="110935"/>
    <lineage>
        <taxon>Bacteria</taxon>
        <taxon>Bacillati</taxon>
        <taxon>Actinomycetota</taxon>
        <taxon>Actinomycetes</taxon>
        <taxon>Micrococcales</taxon>
        <taxon>Microbacteriaceae</taxon>
        <taxon>Agreia</taxon>
    </lineage>
</organism>
<keyword evidence="7" id="KW-1185">Reference proteome</keyword>
<dbReference type="PRINTS" id="PR00992">
    <property type="entry name" value="ALARACEMASE"/>
</dbReference>
<dbReference type="InterPro" id="IPR001608">
    <property type="entry name" value="Ala_racemase_N"/>
</dbReference>
<comment type="similarity">
    <text evidence="4">Belongs to the alanine racemase family.</text>
</comment>
<reference evidence="6 7" key="1">
    <citation type="journal article" date="2001" name="Int. J. Syst. Evol. Microbiol.">
        <title>Agreia bicolorata gen. nov., sp. nov., to accommodate actinobacteria isolated from narrow reed grass infected by the nematode Heteroanguina graminophila.</title>
        <authorList>
            <person name="Evtushenko L.I."/>
            <person name="Dorofeeva L.V."/>
            <person name="Dobrovolskaya T.G."/>
            <person name="Streshinskaya G.M."/>
            <person name="Subbotin S.A."/>
            <person name="Tiedje J.M."/>
        </authorList>
    </citation>
    <scope>NUCLEOTIDE SEQUENCE [LARGE SCALE GENOMIC DNA]</scope>
    <source>
        <strain evidence="6 7">VKM Ac-1804</strain>
    </source>
</reference>
<feature type="modified residue" description="N6-(pyridoxal phosphate)lysine" evidence="4">
    <location>
        <position position="35"/>
    </location>
</feature>
<dbReference type="Gene3D" id="2.40.37.10">
    <property type="entry name" value="Lyase, Ornithine Decarboxylase, Chain A, domain 1"/>
    <property type="match status" value="1"/>
</dbReference>
<proteinExistence type="inferred from homology"/>
<dbReference type="PANTHER" id="PTHR30511:SF0">
    <property type="entry name" value="ALANINE RACEMASE, CATABOLIC-RELATED"/>
    <property type="match status" value="1"/>
</dbReference>
<dbReference type="SUPFAM" id="SSF51419">
    <property type="entry name" value="PLP-binding barrel"/>
    <property type="match status" value="1"/>
</dbReference>
<dbReference type="EC" id="5.1.1.1" evidence="4"/>
<comment type="caution">
    <text evidence="6">The sequence shown here is derived from an EMBL/GenBank/DDBJ whole genome shotgun (WGS) entry which is preliminary data.</text>
</comment>
<dbReference type="InterPro" id="IPR009006">
    <property type="entry name" value="Ala_racemase/Decarboxylase_C"/>
</dbReference>
<dbReference type="EMBL" id="JYFC01000002">
    <property type="protein sequence ID" value="KJC65324.1"/>
    <property type="molecule type" value="Genomic_DNA"/>
</dbReference>
<accession>A0ABR5CID2</accession>
<dbReference type="PROSITE" id="PS00395">
    <property type="entry name" value="ALANINE_RACEMASE"/>
    <property type="match status" value="1"/>
</dbReference>
<evidence type="ECO:0000313" key="6">
    <source>
        <dbReference type="EMBL" id="KJC65324.1"/>
    </source>
</evidence>
<dbReference type="InterPro" id="IPR029066">
    <property type="entry name" value="PLP-binding_barrel"/>
</dbReference>
<dbReference type="InterPro" id="IPR000821">
    <property type="entry name" value="Ala_racemase"/>
</dbReference>
<dbReference type="Pfam" id="PF00842">
    <property type="entry name" value="Ala_racemase_C"/>
    <property type="match status" value="1"/>
</dbReference>
<keyword evidence="2 4" id="KW-0663">Pyridoxal phosphate</keyword>
<dbReference type="PANTHER" id="PTHR30511">
    <property type="entry name" value="ALANINE RACEMASE"/>
    <property type="match status" value="1"/>
</dbReference>
<evidence type="ECO:0000256" key="1">
    <source>
        <dbReference type="ARBA" id="ARBA00001933"/>
    </source>
</evidence>
<dbReference type="HAMAP" id="MF_01201">
    <property type="entry name" value="Ala_racemase"/>
    <property type="match status" value="1"/>
</dbReference>
<comment type="catalytic activity">
    <reaction evidence="4">
        <text>L-alanine = D-alanine</text>
        <dbReference type="Rhea" id="RHEA:20249"/>
        <dbReference type="ChEBI" id="CHEBI:57416"/>
        <dbReference type="ChEBI" id="CHEBI:57972"/>
        <dbReference type="EC" id="5.1.1.1"/>
    </reaction>
</comment>
<evidence type="ECO:0000256" key="2">
    <source>
        <dbReference type="ARBA" id="ARBA00022898"/>
    </source>
</evidence>
<keyword evidence="3 4" id="KW-0413">Isomerase</keyword>
<dbReference type="NCBIfam" id="TIGR00492">
    <property type="entry name" value="alr"/>
    <property type="match status" value="1"/>
</dbReference>
<comment type="function">
    <text evidence="4">Catalyzes the interconversion of L-alanine and D-alanine. May also act on other amino acids.</text>
</comment>
<feature type="binding site" evidence="4">
    <location>
        <position position="134"/>
    </location>
    <ligand>
        <name>substrate</name>
    </ligand>
</feature>
<feature type="active site" description="Proton acceptor; specific for D-alanine" evidence="4">
    <location>
        <position position="35"/>
    </location>
</feature>
<sequence length="361" mass="37559">MAPDSVALIDLATVRHNVARFVSLADGAQVMIVVKANAYGHGAVEVARAALDGGATWLGVADLAEAFELRDAGIAEPVLAWLHESHENFAAALEAGIDIGVSDLGQLDALAEAQRAVGGAPASVHLKLDTGLGRNGADEPNWGALFAEARRLELAGHLIVRGVFSHLSNADDAEDARQLERLHVGVEAARQAGLRPQLRHLASTAAALRLPATWLDLVRVGIGAYGLSPLDGVDSAALALRPVMTLRSTIVAVAPSSDADFAARSGIVPLGYGDGIPPQAAGRIHVTGDGGRLLVTRIESDHLVVEPVSPGADSARGDVVTLFGDPARGVASVDDWARAADTINYEIVTRLGARVARKYTE</sequence>
<comment type="pathway">
    <text evidence="4">Amino-acid biosynthesis; D-alanine biosynthesis; D-alanine from L-alanine: step 1/1.</text>
</comment>
<dbReference type="Proteomes" id="UP000032503">
    <property type="component" value="Unassembled WGS sequence"/>
</dbReference>
<dbReference type="SUPFAM" id="SSF50621">
    <property type="entry name" value="Alanine racemase C-terminal domain-like"/>
    <property type="match status" value="1"/>
</dbReference>
<protein>
    <recommendedName>
        <fullName evidence="4">Alanine racemase</fullName>
        <ecNumber evidence="4">5.1.1.1</ecNumber>
    </recommendedName>
</protein>
<comment type="caution">
    <text evidence="4">Lacks conserved residue(s) required for the propagation of feature annotation.</text>
</comment>
<dbReference type="CDD" id="cd00430">
    <property type="entry name" value="PLPDE_III_AR"/>
    <property type="match status" value="1"/>
</dbReference>
<dbReference type="InterPro" id="IPR011079">
    <property type="entry name" value="Ala_racemase_C"/>
</dbReference>
<dbReference type="SMART" id="SM01005">
    <property type="entry name" value="Ala_racemase_C"/>
    <property type="match status" value="1"/>
</dbReference>
<feature type="domain" description="Alanine racemase C-terminal" evidence="5">
    <location>
        <begin position="243"/>
        <end position="360"/>
    </location>
</feature>
<evidence type="ECO:0000256" key="4">
    <source>
        <dbReference type="HAMAP-Rule" id="MF_01201"/>
    </source>
</evidence>
<gene>
    <name evidence="6" type="ORF">TZ00_06365</name>
</gene>
<name>A0ABR5CID2_9MICO</name>
<evidence type="ECO:0000259" key="5">
    <source>
        <dbReference type="SMART" id="SM01005"/>
    </source>
</evidence>
<dbReference type="Gene3D" id="3.20.20.10">
    <property type="entry name" value="Alanine racemase"/>
    <property type="match status" value="1"/>
</dbReference>